<accession>A0A9D2PD72</accession>
<sequence>MDQNFTSQTVSLDGRSASIPAGAASGVREECGIFGIYDTAGGTVSREIYKGLCALQHRGQESCGIAVSSTDGPPKNIRFHKGLGLVSEVFDESILSSLSGNLGIG</sequence>
<dbReference type="InterPro" id="IPR029055">
    <property type="entry name" value="Ntn_hydrolases_N"/>
</dbReference>
<feature type="non-terminal residue" evidence="4">
    <location>
        <position position="105"/>
    </location>
</feature>
<gene>
    <name evidence="4" type="ORF">IAA04_08350</name>
</gene>
<comment type="caution">
    <text evidence="4">The sequence shown here is derived from an EMBL/GenBank/DDBJ whole genome shotgun (WGS) entry which is preliminary data.</text>
</comment>
<dbReference type="InterPro" id="IPR017932">
    <property type="entry name" value="GATase_2_dom"/>
</dbReference>
<evidence type="ECO:0000259" key="3">
    <source>
        <dbReference type="PROSITE" id="PS51278"/>
    </source>
</evidence>
<evidence type="ECO:0000313" key="5">
    <source>
        <dbReference type="Proteomes" id="UP000823883"/>
    </source>
</evidence>
<dbReference type="AlphaFoldDB" id="A0A9D2PD72"/>
<reference evidence="4" key="1">
    <citation type="journal article" date="2021" name="PeerJ">
        <title>Extensive microbial diversity within the chicken gut microbiome revealed by metagenomics and culture.</title>
        <authorList>
            <person name="Gilroy R."/>
            <person name="Ravi A."/>
            <person name="Getino M."/>
            <person name="Pursley I."/>
            <person name="Horton D.L."/>
            <person name="Alikhan N.F."/>
            <person name="Baker D."/>
            <person name="Gharbi K."/>
            <person name="Hall N."/>
            <person name="Watson M."/>
            <person name="Adriaenssens E.M."/>
            <person name="Foster-Nyarko E."/>
            <person name="Jarju S."/>
            <person name="Secka A."/>
            <person name="Antonio M."/>
            <person name="Oren A."/>
            <person name="Chaudhuri R.R."/>
            <person name="La Ragione R."/>
            <person name="Hildebrand F."/>
            <person name="Pallen M.J."/>
        </authorList>
    </citation>
    <scope>NUCLEOTIDE SEQUENCE</scope>
    <source>
        <strain evidence="4">CHK183-5548</strain>
    </source>
</reference>
<keyword evidence="1" id="KW-0808">Transferase</keyword>
<name>A0A9D2PD72_9FIRM</name>
<dbReference type="EMBL" id="DWWL01000053">
    <property type="protein sequence ID" value="HJC48049.1"/>
    <property type="molecule type" value="Genomic_DNA"/>
</dbReference>
<protein>
    <recommendedName>
        <fullName evidence="3">Glutamine amidotransferase type-2 domain-containing protein</fullName>
    </recommendedName>
</protein>
<evidence type="ECO:0000256" key="2">
    <source>
        <dbReference type="ARBA" id="ARBA00022962"/>
    </source>
</evidence>
<organism evidence="4 5">
    <name type="scientific">Candidatus Lachnoclostridium pullistercoris</name>
    <dbReference type="NCBI Taxonomy" id="2838632"/>
    <lineage>
        <taxon>Bacteria</taxon>
        <taxon>Bacillati</taxon>
        <taxon>Bacillota</taxon>
        <taxon>Clostridia</taxon>
        <taxon>Lachnospirales</taxon>
        <taxon>Lachnospiraceae</taxon>
    </lineage>
</organism>
<dbReference type="PANTHER" id="PTHR11907">
    <property type="entry name" value="AMIDOPHOSPHORIBOSYLTRANSFERASE"/>
    <property type="match status" value="1"/>
</dbReference>
<dbReference type="Gene3D" id="3.60.20.10">
    <property type="entry name" value="Glutamine Phosphoribosylpyrophosphate, subunit 1, domain 1"/>
    <property type="match status" value="1"/>
</dbReference>
<proteinExistence type="predicted"/>
<dbReference type="SUPFAM" id="SSF56235">
    <property type="entry name" value="N-terminal nucleophile aminohydrolases (Ntn hydrolases)"/>
    <property type="match status" value="1"/>
</dbReference>
<dbReference type="Proteomes" id="UP000823883">
    <property type="component" value="Unassembled WGS sequence"/>
</dbReference>
<feature type="domain" description="Glutamine amidotransferase type-2" evidence="3">
    <location>
        <begin position="31"/>
        <end position="105"/>
    </location>
</feature>
<dbReference type="GO" id="GO:0016740">
    <property type="term" value="F:transferase activity"/>
    <property type="evidence" value="ECO:0007669"/>
    <property type="project" value="UniProtKB-KW"/>
</dbReference>
<reference evidence="4" key="2">
    <citation type="submission" date="2021-04" db="EMBL/GenBank/DDBJ databases">
        <authorList>
            <person name="Gilroy R."/>
        </authorList>
    </citation>
    <scope>NUCLEOTIDE SEQUENCE</scope>
    <source>
        <strain evidence="4">CHK183-5548</strain>
    </source>
</reference>
<dbReference type="PROSITE" id="PS51278">
    <property type="entry name" value="GATASE_TYPE_2"/>
    <property type="match status" value="1"/>
</dbReference>
<keyword evidence="2" id="KW-0315">Glutamine amidotransferase</keyword>
<evidence type="ECO:0000313" key="4">
    <source>
        <dbReference type="EMBL" id="HJC48049.1"/>
    </source>
</evidence>
<evidence type="ECO:0000256" key="1">
    <source>
        <dbReference type="ARBA" id="ARBA00022679"/>
    </source>
</evidence>